<evidence type="ECO:0000256" key="4">
    <source>
        <dbReference type="SAM" id="MobiDB-lite"/>
    </source>
</evidence>
<dbReference type="PANTHER" id="PTHR43085:SF57">
    <property type="entry name" value="CARBOHYDRATE KINASE PFKB DOMAIN-CONTAINING PROTEIN"/>
    <property type="match status" value="1"/>
</dbReference>
<dbReference type="Proteomes" id="UP001516023">
    <property type="component" value="Unassembled WGS sequence"/>
</dbReference>
<evidence type="ECO:0000256" key="3">
    <source>
        <dbReference type="ARBA" id="ARBA00022777"/>
    </source>
</evidence>
<dbReference type="InterPro" id="IPR011611">
    <property type="entry name" value="PfkB_dom"/>
</dbReference>
<evidence type="ECO:0000313" key="6">
    <source>
        <dbReference type="EMBL" id="KAL3787422.1"/>
    </source>
</evidence>
<gene>
    <name evidence="6" type="ORF">HJC23_001819</name>
</gene>
<evidence type="ECO:0000259" key="5">
    <source>
        <dbReference type="Pfam" id="PF00294"/>
    </source>
</evidence>
<name>A0ABD3PHR4_9STRA</name>
<dbReference type="InterPro" id="IPR002173">
    <property type="entry name" value="Carboh/pur_kinase_PfkB_CS"/>
</dbReference>
<dbReference type="SUPFAM" id="SSF53613">
    <property type="entry name" value="Ribokinase-like"/>
    <property type="match status" value="1"/>
</dbReference>
<evidence type="ECO:0000256" key="1">
    <source>
        <dbReference type="ARBA" id="ARBA00010688"/>
    </source>
</evidence>
<dbReference type="AlphaFoldDB" id="A0ABD3PHR4"/>
<evidence type="ECO:0000313" key="7">
    <source>
        <dbReference type="Proteomes" id="UP001516023"/>
    </source>
</evidence>
<dbReference type="PROSITE" id="PS00584">
    <property type="entry name" value="PFKB_KINASES_2"/>
    <property type="match status" value="1"/>
</dbReference>
<organism evidence="6 7">
    <name type="scientific">Cyclotella cryptica</name>
    <dbReference type="NCBI Taxonomy" id="29204"/>
    <lineage>
        <taxon>Eukaryota</taxon>
        <taxon>Sar</taxon>
        <taxon>Stramenopiles</taxon>
        <taxon>Ochrophyta</taxon>
        <taxon>Bacillariophyta</taxon>
        <taxon>Coscinodiscophyceae</taxon>
        <taxon>Thalassiosirophycidae</taxon>
        <taxon>Stephanodiscales</taxon>
        <taxon>Stephanodiscaceae</taxon>
        <taxon>Cyclotella</taxon>
    </lineage>
</organism>
<comment type="similarity">
    <text evidence="1">Belongs to the carbohydrate kinase PfkB family.</text>
</comment>
<sequence>MDTLLSQPETNQKILRLARMRGSSRLLLSAATLAALTVTRPTTSTTAVAPSHVAFITAVSSPRPHVSSHRPPKQRRAHPTSNHDVPSTSPPDVLCLGETLWDSLPSGMYLGGAPTNVAVHLASLLRRRDRGRGSGGVAVVTCLGDDALGREARRRLEWRGVRMDYVQFHGEWETGMAIATIDQNGDAVYEFNTPAAWDGLDMNEPLVSNLLRSHENDSTSTRVYIMGTIAARLQFEHGATSASTLTAVRNNAPEGSVVLDVNLRSPWYNPRHVLELARGECSSSKDAKKLALLKLNEEELVVLEDWCGFKAECSDENGLTGTMLKNRMKQLASSLNSLRICVTRGANGAALWCDGASDSNDDVFHENTGYSMESSGDCDTVGAGDAFLAALVNSLFILDEDPGVALARACALGGYVAGCRGATPSHEDAPGLIHGEERDNTNQAVASLVLILRNRVDCQKLCREMKWQTAMTLSGRFHAARHDEIPHLNTSEETEER</sequence>
<dbReference type="PANTHER" id="PTHR43085">
    <property type="entry name" value="HEXOKINASE FAMILY MEMBER"/>
    <property type="match status" value="1"/>
</dbReference>
<accession>A0ABD3PHR4</accession>
<dbReference type="Pfam" id="PF00294">
    <property type="entry name" value="PfkB"/>
    <property type="match status" value="1"/>
</dbReference>
<proteinExistence type="inferred from homology"/>
<dbReference type="EMBL" id="JABMIG020000175">
    <property type="protein sequence ID" value="KAL3787422.1"/>
    <property type="molecule type" value="Genomic_DNA"/>
</dbReference>
<dbReference type="Gene3D" id="3.40.1190.20">
    <property type="match status" value="1"/>
</dbReference>
<dbReference type="InterPro" id="IPR050306">
    <property type="entry name" value="PfkB_Carbo_kinase"/>
</dbReference>
<feature type="compositionally biased region" description="Basic residues" evidence="4">
    <location>
        <begin position="66"/>
        <end position="78"/>
    </location>
</feature>
<protein>
    <recommendedName>
        <fullName evidence="5">Carbohydrate kinase PfkB domain-containing protein</fullName>
    </recommendedName>
</protein>
<dbReference type="InterPro" id="IPR029056">
    <property type="entry name" value="Ribokinase-like"/>
</dbReference>
<evidence type="ECO:0000256" key="2">
    <source>
        <dbReference type="ARBA" id="ARBA00022679"/>
    </source>
</evidence>
<keyword evidence="3" id="KW-0418">Kinase</keyword>
<dbReference type="GO" id="GO:0016301">
    <property type="term" value="F:kinase activity"/>
    <property type="evidence" value="ECO:0007669"/>
    <property type="project" value="UniProtKB-KW"/>
</dbReference>
<reference evidence="6 7" key="1">
    <citation type="journal article" date="2020" name="G3 (Bethesda)">
        <title>Improved Reference Genome for Cyclotella cryptica CCMP332, a Model for Cell Wall Morphogenesis, Salinity Adaptation, and Lipid Production in Diatoms (Bacillariophyta).</title>
        <authorList>
            <person name="Roberts W.R."/>
            <person name="Downey K.M."/>
            <person name="Ruck E.C."/>
            <person name="Traller J.C."/>
            <person name="Alverson A.J."/>
        </authorList>
    </citation>
    <scope>NUCLEOTIDE SEQUENCE [LARGE SCALE GENOMIC DNA]</scope>
    <source>
        <strain evidence="6 7">CCMP332</strain>
    </source>
</reference>
<feature type="domain" description="Carbohydrate kinase PfkB" evidence="5">
    <location>
        <begin position="108"/>
        <end position="426"/>
    </location>
</feature>
<keyword evidence="2" id="KW-0808">Transferase</keyword>
<comment type="caution">
    <text evidence="6">The sequence shown here is derived from an EMBL/GenBank/DDBJ whole genome shotgun (WGS) entry which is preliminary data.</text>
</comment>
<keyword evidence="7" id="KW-1185">Reference proteome</keyword>
<feature type="region of interest" description="Disordered" evidence="4">
    <location>
        <begin position="59"/>
        <end position="90"/>
    </location>
</feature>